<keyword evidence="1" id="KW-0131">Cell cycle</keyword>
<protein>
    <submittedName>
        <fullName evidence="4">RecF/RecN/SMC N terminal domain-domain-containing protein</fullName>
    </submittedName>
</protein>
<dbReference type="OrthoDB" id="2270377at2759"/>
<evidence type="ECO:0000256" key="2">
    <source>
        <dbReference type="SAM" id="Coils"/>
    </source>
</evidence>
<evidence type="ECO:0000313" key="5">
    <source>
        <dbReference type="Proteomes" id="UP000242180"/>
    </source>
</evidence>
<feature type="domain" description="RecF/RecN/SMC N-terminal" evidence="3">
    <location>
        <begin position="2"/>
        <end position="139"/>
    </location>
</feature>
<dbReference type="InterPro" id="IPR027120">
    <property type="entry name" value="Smc2_ABC"/>
</dbReference>
<dbReference type="SUPFAM" id="SSF52540">
    <property type="entry name" value="P-loop containing nucleoside triphosphate hydrolases"/>
    <property type="match status" value="1"/>
</dbReference>
<dbReference type="EMBL" id="MCGN01000002">
    <property type="protein sequence ID" value="ORZ01471.1"/>
    <property type="molecule type" value="Genomic_DNA"/>
</dbReference>
<comment type="caution">
    <text evidence="4">The sequence shown here is derived from an EMBL/GenBank/DDBJ whole genome shotgun (WGS) entry which is preliminary data.</text>
</comment>
<evidence type="ECO:0000256" key="1">
    <source>
        <dbReference type="ARBA" id="ARBA00023306"/>
    </source>
</evidence>
<dbReference type="GO" id="GO:0005524">
    <property type="term" value="F:ATP binding"/>
    <property type="evidence" value="ECO:0007669"/>
    <property type="project" value="InterPro"/>
</dbReference>
<gene>
    <name evidence="4" type="ORF">BCR43DRAFT_180016</name>
</gene>
<dbReference type="CDD" id="cd03273">
    <property type="entry name" value="ABC_SMC2_euk"/>
    <property type="match status" value="1"/>
</dbReference>
<accession>A0A1X2HQ49</accession>
<name>A0A1X2HQ49_SYNRA</name>
<dbReference type="Gene3D" id="3.40.50.300">
    <property type="entry name" value="P-loop containing nucleotide triphosphate hydrolases"/>
    <property type="match status" value="1"/>
</dbReference>
<reference evidence="4 5" key="1">
    <citation type="submission" date="2016-07" db="EMBL/GenBank/DDBJ databases">
        <title>Pervasive Adenine N6-methylation of Active Genes in Fungi.</title>
        <authorList>
            <consortium name="DOE Joint Genome Institute"/>
            <person name="Mondo S.J."/>
            <person name="Dannebaum R.O."/>
            <person name="Kuo R.C."/>
            <person name="Labutti K."/>
            <person name="Haridas S."/>
            <person name="Kuo A."/>
            <person name="Salamov A."/>
            <person name="Ahrendt S.R."/>
            <person name="Lipzen A."/>
            <person name="Sullivan W."/>
            <person name="Andreopoulos W.B."/>
            <person name="Clum A."/>
            <person name="Lindquist E."/>
            <person name="Daum C."/>
            <person name="Ramamoorthy G.K."/>
            <person name="Gryganskyi A."/>
            <person name="Culley D."/>
            <person name="Magnuson J.K."/>
            <person name="James T.Y."/>
            <person name="O'Malley M.A."/>
            <person name="Stajich J.E."/>
            <person name="Spatafora J.W."/>
            <person name="Visel A."/>
            <person name="Grigoriev I.V."/>
        </authorList>
    </citation>
    <scope>NUCLEOTIDE SEQUENCE [LARGE SCALE GENOMIC DNA]</scope>
    <source>
        <strain evidence="4 5">NRRL 2496</strain>
    </source>
</reference>
<organism evidence="4 5">
    <name type="scientific">Syncephalastrum racemosum</name>
    <name type="common">Filamentous fungus</name>
    <dbReference type="NCBI Taxonomy" id="13706"/>
    <lineage>
        <taxon>Eukaryota</taxon>
        <taxon>Fungi</taxon>
        <taxon>Fungi incertae sedis</taxon>
        <taxon>Mucoromycota</taxon>
        <taxon>Mucoromycotina</taxon>
        <taxon>Mucoromycetes</taxon>
        <taxon>Mucorales</taxon>
        <taxon>Syncephalastraceae</taxon>
        <taxon>Syncephalastrum</taxon>
    </lineage>
</organism>
<evidence type="ECO:0000259" key="3">
    <source>
        <dbReference type="Pfam" id="PF02463"/>
    </source>
</evidence>
<dbReference type="STRING" id="13706.A0A1X2HQ49"/>
<keyword evidence="2" id="KW-0175">Coiled coil</keyword>
<dbReference type="InParanoid" id="A0A1X2HQ49"/>
<dbReference type="Proteomes" id="UP000242180">
    <property type="component" value="Unassembled WGS sequence"/>
</dbReference>
<keyword evidence="5" id="KW-1185">Reference proteome</keyword>
<feature type="coiled-coil region" evidence="2">
    <location>
        <begin position="437"/>
        <end position="464"/>
    </location>
</feature>
<proteinExistence type="predicted"/>
<dbReference type="OMA" id="VIAYEYH"/>
<feature type="coiled-coil region" evidence="2">
    <location>
        <begin position="260"/>
        <end position="318"/>
    </location>
</feature>
<dbReference type="FunFam" id="3.40.50.300:FF:000278">
    <property type="entry name" value="Structural maintenance of chromosomes 2"/>
    <property type="match status" value="1"/>
</dbReference>
<dbReference type="Pfam" id="PF02463">
    <property type="entry name" value="SMC_N"/>
    <property type="match status" value="1"/>
</dbReference>
<dbReference type="GO" id="GO:0016887">
    <property type="term" value="F:ATP hydrolysis activity"/>
    <property type="evidence" value="ECO:0007669"/>
    <property type="project" value="InterPro"/>
</dbReference>
<sequence>MYLEELIIEGFKSYVSRTHITGWDPEFNAITGLNGSGKSNVLDAICFVLGITNLSQVRASNLQDLIYKRGQAGVTKASVTIVFNNENREKSPVGFEAVRQITVTRQVLMGGRTKYIVNGHNSQQQTVQNLFQSVQLNINNPHFLIMQGRITKVLNMKPAEVLSMVEEAAGTKMFEDRKNKAFVTMAKKDRKLDEISSILRDDIAPRLDQLRAEKRAYLDFQKIESEMERLNRLVIAYEYHRHQRKLNRSSADNDARIARVQELREAVQVLSSELARIEQDKKEALEKAKEHSGTNGTYKQLEKKTNDYATQLIRLKTKRDLQRASTTDEQKSLSSLATNKGERATYNKINEEYIEFKKAYDDKTEEMEKTSELLQTLTTGISAEEGHENGYMEQLQMSKNAESGASTAEERAKLKIGHMQRELQEKEPKSIQAKKHDEGLLRELDNKRQQVESLQRELNALNWNPDHETELRTRKNTLRDKLGELSDVSHLTLEGIAA</sequence>
<dbReference type="InterPro" id="IPR003395">
    <property type="entry name" value="RecF/RecN/SMC_N"/>
</dbReference>
<dbReference type="PANTHER" id="PTHR43977">
    <property type="entry name" value="STRUCTURAL MAINTENANCE OF CHROMOSOMES PROTEIN 3"/>
    <property type="match status" value="1"/>
</dbReference>
<dbReference type="InterPro" id="IPR027417">
    <property type="entry name" value="P-loop_NTPase"/>
</dbReference>
<evidence type="ECO:0000313" key="4">
    <source>
        <dbReference type="EMBL" id="ORZ01471.1"/>
    </source>
</evidence>
<dbReference type="AlphaFoldDB" id="A0A1X2HQ49"/>